<sequence>MQRVRDVRVKAREAAKRQHFVTLSITALTLMGGMTNRFSGSMLMDVLMCLSRKWQHLMHVRTRFTRQAWNV</sequence>
<evidence type="ECO:0000313" key="3">
    <source>
        <dbReference type="WBParaSite" id="ALUE_0002079501-mRNA-1"/>
    </source>
</evidence>
<dbReference type="AlphaFoldDB" id="A0A0M3IPW7"/>
<dbReference type="WBParaSite" id="ALUE_0002079501-mRNA-1">
    <property type="protein sequence ID" value="ALUE_0002079501-mRNA-1"/>
    <property type="gene ID" value="ALUE_0002079501"/>
</dbReference>
<protein>
    <submittedName>
        <fullName evidence="3">Transmembrane protein</fullName>
    </submittedName>
</protein>
<proteinExistence type="predicted"/>
<keyword evidence="2" id="KW-1185">Reference proteome</keyword>
<accession>A0A0M3IPW7</accession>
<name>A0A0M3IPW7_ASCLU</name>
<dbReference type="Proteomes" id="UP000036681">
    <property type="component" value="Unplaced"/>
</dbReference>
<feature type="transmembrane region" description="Helical" evidence="1">
    <location>
        <begin position="20"/>
        <end position="38"/>
    </location>
</feature>
<organism evidence="2 3">
    <name type="scientific">Ascaris lumbricoides</name>
    <name type="common">Giant roundworm</name>
    <dbReference type="NCBI Taxonomy" id="6252"/>
    <lineage>
        <taxon>Eukaryota</taxon>
        <taxon>Metazoa</taxon>
        <taxon>Ecdysozoa</taxon>
        <taxon>Nematoda</taxon>
        <taxon>Chromadorea</taxon>
        <taxon>Rhabditida</taxon>
        <taxon>Spirurina</taxon>
        <taxon>Ascaridomorpha</taxon>
        <taxon>Ascaridoidea</taxon>
        <taxon>Ascarididae</taxon>
        <taxon>Ascaris</taxon>
    </lineage>
</organism>
<keyword evidence="1" id="KW-0812">Transmembrane</keyword>
<evidence type="ECO:0000313" key="2">
    <source>
        <dbReference type="Proteomes" id="UP000036681"/>
    </source>
</evidence>
<evidence type="ECO:0000256" key="1">
    <source>
        <dbReference type="SAM" id="Phobius"/>
    </source>
</evidence>
<keyword evidence="1" id="KW-1133">Transmembrane helix</keyword>
<reference evidence="3" key="1">
    <citation type="submission" date="2017-02" db="UniProtKB">
        <authorList>
            <consortium name="WormBaseParasite"/>
        </authorList>
    </citation>
    <scope>IDENTIFICATION</scope>
</reference>
<keyword evidence="1" id="KW-0472">Membrane</keyword>